<dbReference type="Proteomes" id="UP000092582">
    <property type="component" value="Chromosome 1"/>
</dbReference>
<feature type="transmembrane region" description="Helical" evidence="1">
    <location>
        <begin position="65"/>
        <end position="85"/>
    </location>
</feature>
<dbReference type="KEGG" id="cart:PA27867_1225"/>
<sequence length="256" mass="27144">MQGSPSFLQFVRSAWVLWAMGLVFAFGIFLSTLSLTKGAHGLEVGLILAAGILGGGVIRALVRARWVTIVLVLVVALEGLLLSFLSDPWSYLWPVLVPASAIGVMVGNVVRLGVRDSKRTVVPKAWDVNGVEQPSSDAAKRVALTALSTWDSAGAGRFLVERNEALFEAMGSGATGFIVHCAANSREAGEWRILGSVDTEGETEVRIPSGPAHAPSGVVVDLETAARALRGFFHHRGPDPELAWTAGDAVFDLKFG</sequence>
<feature type="transmembrane region" description="Helical" evidence="1">
    <location>
        <begin position="39"/>
        <end position="58"/>
    </location>
</feature>
<keyword evidence="1" id="KW-1133">Transmembrane helix</keyword>
<evidence type="ECO:0000313" key="2">
    <source>
        <dbReference type="EMBL" id="ANP72191.1"/>
    </source>
</evidence>
<feature type="transmembrane region" description="Helical" evidence="1">
    <location>
        <begin position="12"/>
        <end position="33"/>
    </location>
</feature>
<dbReference type="EMBL" id="CP016282">
    <property type="protein sequence ID" value="ANP72191.1"/>
    <property type="molecule type" value="Genomic_DNA"/>
</dbReference>
<evidence type="ECO:0000256" key="1">
    <source>
        <dbReference type="SAM" id="Phobius"/>
    </source>
</evidence>
<gene>
    <name evidence="2" type="ORF">PA27867_1225</name>
</gene>
<organism evidence="2 3">
    <name type="scientific">Cryobacterium arcticum</name>
    <dbReference type="NCBI Taxonomy" id="670052"/>
    <lineage>
        <taxon>Bacteria</taxon>
        <taxon>Bacillati</taxon>
        <taxon>Actinomycetota</taxon>
        <taxon>Actinomycetes</taxon>
        <taxon>Micrococcales</taxon>
        <taxon>Microbacteriaceae</taxon>
        <taxon>Cryobacterium</taxon>
    </lineage>
</organism>
<reference evidence="2 3" key="1">
    <citation type="submission" date="2016-06" db="EMBL/GenBank/DDBJ databases">
        <title>Genome sequencing of Cryobacterium arcticum PAMC 27867.</title>
        <authorList>
            <person name="Lee J."/>
            <person name="Kim O.-S."/>
        </authorList>
    </citation>
    <scope>NUCLEOTIDE SEQUENCE [LARGE SCALE GENOMIC DNA]</scope>
    <source>
        <strain evidence="2 3">PAMC 27867</strain>
    </source>
</reference>
<dbReference type="OrthoDB" id="9812295at2"/>
<keyword evidence="1" id="KW-0472">Membrane</keyword>
<dbReference type="AlphaFoldDB" id="A0A1B1BHW5"/>
<keyword evidence="1" id="KW-0812">Transmembrane</keyword>
<keyword evidence="3" id="KW-1185">Reference proteome</keyword>
<evidence type="ECO:0000313" key="3">
    <source>
        <dbReference type="Proteomes" id="UP000092582"/>
    </source>
</evidence>
<protein>
    <submittedName>
        <fullName evidence="2">Uncharacterized protein</fullName>
    </submittedName>
</protein>
<accession>A0A1B1BHW5</accession>
<name>A0A1B1BHW5_9MICO</name>
<feature type="transmembrane region" description="Helical" evidence="1">
    <location>
        <begin position="91"/>
        <end position="110"/>
    </location>
</feature>
<proteinExistence type="predicted"/>